<evidence type="ECO:0000256" key="1">
    <source>
        <dbReference type="SAM" id="SignalP"/>
    </source>
</evidence>
<proteinExistence type="predicted"/>
<organism evidence="2 3">
    <name type="scientific">Colletotrichum orchidophilum</name>
    <dbReference type="NCBI Taxonomy" id="1209926"/>
    <lineage>
        <taxon>Eukaryota</taxon>
        <taxon>Fungi</taxon>
        <taxon>Dikarya</taxon>
        <taxon>Ascomycota</taxon>
        <taxon>Pezizomycotina</taxon>
        <taxon>Sordariomycetes</taxon>
        <taxon>Hypocreomycetidae</taxon>
        <taxon>Glomerellales</taxon>
        <taxon>Glomerellaceae</taxon>
        <taxon>Colletotrichum</taxon>
    </lineage>
</organism>
<accession>A0A1G4AQ64</accession>
<dbReference type="RefSeq" id="XP_022468396.1">
    <property type="nucleotide sequence ID" value="XM_022625079.1"/>
</dbReference>
<keyword evidence="3" id="KW-1185">Reference proteome</keyword>
<evidence type="ECO:0000313" key="3">
    <source>
        <dbReference type="Proteomes" id="UP000176998"/>
    </source>
</evidence>
<sequence>MAPVLCLLAAILVPTPKPTNPSPPTRGHHGSFRVTHIQHSTWGILHAVGSNRRLACDRPLVTSLSRGIHPLGGAAVAAPACTAAAFSQEIFRDTQYPYAISTMASFYPSAITHATVPIASHALSGAPFYPSSLALVSLPFVFPLSPYPRDMNPPEPGGADGIHAYSKST</sequence>
<dbReference type="AlphaFoldDB" id="A0A1G4AQ64"/>
<comment type="caution">
    <text evidence="2">The sequence shown here is derived from an EMBL/GenBank/DDBJ whole genome shotgun (WGS) entry which is preliminary data.</text>
</comment>
<feature type="chain" id="PRO_5009601991" evidence="1">
    <location>
        <begin position="22"/>
        <end position="169"/>
    </location>
</feature>
<name>A0A1G4AQ64_9PEZI</name>
<keyword evidence="1" id="KW-0732">Signal</keyword>
<feature type="signal peptide" evidence="1">
    <location>
        <begin position="1"/>
        <end position="21"/>
    </location>
</feature>
<dbReference type="Proteomes" id="UP000176998">
    <property type="component" value="Unassembled WGS sequence"/>
</dbReference>
<dbReference type="GeneID" id="34566589"/>
<protein>
    <submittedName>
        <fullName evidence="2">Uncharacterized protein</fullName>
    </submittedName>
</protein>
<gene>
    <name evidence="2" type="ORF">CORC01_13462</name>
</gene>
<dbReference type="EMBL" id="MJBS01000194">
    <property type="protein sequence ID" value="OHE91223.1"/>
    <property type="molecule type" value="Genomic_DNA"/>
</dbReference>
<reference evidence="2 3" key="1">
    <citation type="submission" date="2016-09" db="EMBL/GenBank/DDBJ databases">
        <authorList>
            <person name="Capua I."/>
            <person name="De Benedictis P."/>
            <person name="Joannis T."/>
            <person name="Lombin L.H."/>
            <person name="Cattoli G."/>
        </authorList>
    </citation>
    <scope>NUCLEOTIDE SEQUENCE [LARGE SCALE GENOMIC DNA]</scope>
    <source>
        <strain evidence="2 3">IMI 309357</strain>
    </source>
</reference>
<evidence type="ECO:0000313" key="2">
    <source>
        <dbReference type="EMBL" id="OHE91223.1"/>
    </source>
</evidence>